<dbReference type="Proteomes" id="UP001501536">
    <property type="component" value="Unassembled WGS sequence"/>
</dbReference>
<proteinExistence type="predicted"/>
<evidence type="ECO:0000256" key="5">
    <source>
        <dbReference type="ARBA" id="ARBA00023136"/>
    </source>
</evidence>
<evidence type="ECO:0000256" key="4">
    <source>
        <dbReference type="ARBA" id="ARBA00022989"/>
    </source>
</evidence>
<dbReference type="Pfam" id="PF13396">
    <property type="entry name" value="PLDc_N"/>
    <property type="match status" value="1"/>
</dbReference>
<evidence type="ECO:0000313" key="9">
    <source>
        <dbReference type="Proteomes" id="UP001501536"/>
    </source>
</evidence>
<feature type="transmembrane region" description="Helical" evidence="6">
    <location>
        <begin position="48"/>
        <end position="67"/>
    </location>
</feature>
<evidence type="ECO:0000313" key="8">
    <source>
        <dbReference type="EMBL" id="GAA3712635.1"/>
    </source>
</evidence>
<comment type="caution">
    <text evidence="8">The sequence shown here is derived from an EMBL/GenBank/DDBJ whole genome shotgun (WGS) entry which is preliminary data.</text>
</comment>
<keyword evidence="9" id="KW-1185">Reference proteome</keyword>
<sequence length="71" mass="7850">MAKKSWAELTRQQKWRLGVLGVVQLALQFVVLRDIAERPADEVNGPKAGWIAASFLNFAGPLAYLALGRKN</sequence>
<name>A0ABP7E2W1_9MICC</name>
<evidence type="ECO:0000256" key="6">
    <source>
        <dbReference type="SAM" id="Phobius"/>
    </source>
</evidence>
<dbReference type="RefSeq" id="WP_344886014.1">
    <property type="nucleotide sequence ID" value="NZ_BAABCJ010000007.1"/>
</dbReference>
<comment type="subcellular location">
    <subcellularLocation>
        <location evidence="1">Cell membrane</location>
        <topology evidence="1">Multi-pass membrane protein</topology>
    </subcellularLocation>
</comment>
<reference evidence="9" key="1">
    <citation type="journal article" date="2019" name="Int. J. Syst. Evol. Microbiol.">
        <title>The Global Catalogue of Microorganisms (GCM) 10K type strain sequencing project: providing services to taxonomists for standard genome sequencing and annotation.</title>
        <authorList>
            <consortium name="The Broad Institute Genomics Platform"/>
            <consortium name="The Broad Institute Genome Sequencing Center for Infectious Disease"/>
            <person name="Wu L."/>
            <person name="Ma J."/>
        </authorList>
    </citation>
    <scope>NUCLEOTIDE SEQUENCE [LARGE SCALE GENOMIC DNA]</scope>
    <source>
        <strain evidence="9">JCM 16961</strain>
    </source>
</reference>
<keyword evidence="5 6" id="KW-0472">Membrane</keyword>
<evidence type="ECO:0000256" key="1">
    <source>
        <dbReference type="ARBA" id="ARBA00004651"/>
    </source>
</evidence>
<evidence type="ECO:0000256" key="3">
    <source>
        <dbReference type="ARBA" id="ARBA00022692"/>
    </source>
</evidence>
<keyword evidence="4 6" id="KW-1133">Transmembrane helix</keyword>
<protein>
    <recommendedName>
        <fullName evidence="7">Cardiolipin synthase N-terminal domain-containing protein</fullName>
    </recommendedName>
</protein>
<keyword evidence="2" id="KW-1003">Cell membrane</keyword>
<dbReference type="EMBL" id="BAABCJ010000007">
    <property type="protein sequence ID" value="GAA3712635.1"/>
    <property type="molecule type" value="Genomic_DNA"/>
</dbReference>
<dbReference type="InterPro" id="IPR027379">
    <property type="entry name" value="CLS_N"/>
</dbReference>
<evidence type="ECO:0000259" key="7">
    <source>
        <dbReference type="Pfam" id="PF13396"/>
    </source>
</evidence>
<gene>
    <name evidence="8" type="ORF">GCM10022377_27920</name>
</gene>
<organism evidence="8 9">
    <name type="scientific">Zhihengliuella alba</name>
    <dbReference type="NCBI Taxonomy" id="547018"/>
    <lineage>
        <taxon>Bacteria</taxon>
        <taxon>Bacillati</taxon>
        <taxon>Actinomycetota</taxon>
        <taxon>Actinomycetes</taxon>
        <taxon>Micrococcales</taxon>
        <taxon>Micrococcaceae</taxon>
        <taxon>Zhihengliuella</taxon>
    </lineage>
</organism>
<evidence type="ECO:0000256" key="2">
    <source>
        <dbReference type="ARBA" id="ARBA00022475"/>
    </source>
</evidence>
<feature type="domain" description="Cardiolipin synthase N-terminal" evidence="7">
    <location>
        <begin position="27"/>
        <end position="69"/>
    </location>
</feature>
<keyword evidence="3 6" id="KW-0812">Transmembrane</keyword>
<accession>A0ABP7E2W1</accession>